<dbReference type="EMBL" id="WOBO01000004">
    <property type="protein sequence ID" value="MUK44595.1"/>
    <property type="molecule type" value="Genomic_DNA"/>
</dbReference>
<protein>
    <submittedName>
        <fullName evidence="2">Pleiotropic regulatory protein RsmS</fullName>
    </submittedName>
</protein>
<dbReference type="AlphaFoldDB" id="A0A6I3Y8B5"/>
<evidence type="ECO:0000256" key="1">
    <source>
        <dbReference type="SAM" id="MobiDB-lite"/>
    </source>
</evidence>
<feature type="compositionally biased region" description="Polar residues" evidence="1">
    <location>
        <begin position="15"/>
        <end position="26"/>
    </location>
</feature>
<name>A0A6I3Y8B5_ALIFS</name>
<organism evidence="2 3">
    <name type="scientific">Aliivibrio fischeri</name>
    <name type="common">Vibrio fischeri</name>
    <dbReference type="NCBI Taxonomy" id="668"/>
    <lineage>
        <taxon>Bacteria</taxon>
        <taxon>Pseudomonadati</taxon>
        <taxon>Pseudomonadota</taxon>
        <taxon>Gammaproteobacteria</taxon>
        <taxon>Vibrionales</taxon>
        <taxon>Vibrionaceae</taxon>
        <taxon>Aliivibrio</taxon>
    </lineage>
</organism>
<feature type="compositionally biased region" description="Low complexity" evidence="1">
    <location>
        <begin position="1"/>
        <end position="14"/>
    </location>
</feature>
<evidence type="ECO:0000313" key="3">
    <source>
        <dbReference type="Proteomes" id="UP000435323"/>
    </source>
</evidence>
<gene>
    <name evidence="2" type="primary">rsmS</name>
    <name evidence="2" type="ORF">GNP77_04285</name>
</gene>
<accession>A0A6I3Y8B5</accession>
<proteinExistence type="predicted"/>
<dbReference type="InterPro" id="IPR019630">
    <property type="entry name" value="DUF2496_YbaM-rel"/>
</dbReference>
<dbReference type="Proteomes" id="UP000435323">
    <property type="component" value="Unassembled WGS sequence"/>
</dbReference>
<reference evidence="2 3" key="1">
    <citation type="submission" date="2019-11" db="EMBL/GenBank/DDBJ databases">
        <title>Using colonization assays and comparative genomics to discover symbiosis behaviors and factors in Vibrio fischeri.</title>
        <authorList>
            <person name="Bongrand C."/>
            <person name="Moriano-Gutierrez S."/>
            <person name="Arevalo P."/>
            <person name="Mcfall-Ngai M."/>
            <person name="Visick K."/>
            <person name="Polz M.F."/>
            <person name="Ruby E.G."/>
        </authorList>
    </citation>
    <scope>NUCLEOTIDE SEQUENCE [LARGE SCALE GENOMIC DNA]</scope>
    <source>
        <strain evidence="3">emors.3.2</strain>
    </source>
</reference>
<sequence length="68" mass="7666">MTNPQNNQQIPQIQTEVEVQTETPSPLDNAPDEIKLAVDLIYLLESNEVDKETAIKALEIVLSDFKNK</sequence>
<feature type="region of interest" description="Disordered" evidence="1">
    <location>
        <begin position="1"/>
        <end position="30"/>
    </location>
</feature>
<dbReference type="Pfam" id="PF10689">
    <property type="entry name" value="DUF2496"/>
    <property type="match status" value="1"/>
</dbReference>
<comment type="caution">
    <text evidence="2">The sequence shown here is derived from an EMBL/GenBank/DDBJ whole genome shotgun (WGS) entry which is preliminary data.</text>
</comment>
<evidence type="ECO:0000313" key="2">
    <source>
        <dbReference type="EMBL" id="MUK44595.1"/>
    </source>
</evidence>
<dbReference type="NCBIfam" id="NF008266">
    <property type="entry name" value="PRK11038.1"/>
    <property type="match status" value="1"/>
</dbReference>